<keyword evidence="3" id="KW-1185">Reference proteome</keyword>
<dbReference type="SUPFAM" id="SSF47336">
    <property type="entry name" value="ACP-like"/>
    <property type="match status" value="1"/>
</dbReference>
<dbReference type="PROSITE" id="PS50075">
    <property type="entry name" value="CARRIER"/>
    <property type="match status" value="1"/>
</dbReference>
<sequence>MPKYTLEDFRATLRDCTGLDGHSDLEGDIIDTEFTDLGFDSLLVYEIATKLQDEYKVAIPDDAIDDLKSPRGFIDYLNERLPA</sequence>
<protein>
    <submittedName>
        <fullName evidence="2">Acyl carrier protein</fullName>
    </submittedName>
</protein>
<dbReference type="Gene3D" id="1.10.1200.10">
    <property type="entry name" value="ACP-like"/>
    <property type="match status" value="1"/>
</dbReference>
<proteinExistence type="predicted"/>
<organism evidence="2 3">
    <name type="scientific">Streptodolium elevatio</name>
    <dbReference type="NCBI Taxonomy" id="3157996"/>
    <lineage>
        <taxon>Bacteria</taxon>
        <taxon>Bacillati</taxon>
        <taxon>Actinomycetota</taxon>
        <taxon>Actinomycetes</taxon>
        <taxon>Kitasatosporales</taxon>
        <taxon>Streptomycetaceae</taxon>
        <taxon>Streptodolium</taxon>
    </lineage>
</organism>
<dbReference type="InterPro" id="IPR036736">
    <property type="entry name" value="ACP-like_sf"/>
</dbReference>
<evidence type="ECO:0000313" key="2">
    <source>
        <dbReference type="EMBL" id="MEU8137732.1"/>
    </source>
</evidence>
<evidence type="ECO:0000313" key="3">
    <source>
        <dbReference type="Proteomes" id="UP001551482"/>
    </source>
</evidence>
<feature type="domain" description="Carrier" evidence="1">
    <location>
        <begin position="3"/>
        <end position="81"/>
    </location>
</feature>
<accession>A0ABV3DPQ2</accession>
<reference evidence="2 3" key="1">
    <citation type="submission" date="2024-06" db="EMBL/GenBank/DDBJ databases">
        <title>The Natural Products Discovery Center: Release of the First 8490 Sequenced Strains for Exploring Actinobacteria Biosynthetic Diversity.</title>
        <authorList>
            <person name="Kalkreuter E."/>
            <person name="Kautsar S.A."/>
            <person name="Yang D."/>
            <person name="Bader C.D."/>
            <person name="Teijaro C.N."/>
            <person name="Fluegel L."/>
            <person name="Davis C.M."/>
            <person name="Simpson J.R."/>
            <person name="Lauterbach L."/>
            <person name="Steele A.D."/>
            <person name="Gui C."/>
            <person name="Meng S."/>
            <person name="Li G."/>
            <person name="Viehrig K."/>
            <person name="Ye F."/>
            <person name="Su P."/>
            <person name="Kiefer A.F."/>
            <person name="Nichols A."/>
            <person name="Cepeda A.J."/>
            <person name="Yan W."/>
            <person name="Fan B."/>
            <person name="Jiang Y."/>
            <person name="Adhikari A."/>
            <person name="Zheng C.-J."/>
            <person name="Schuster L."/>
            <person name="Cowan T.M."/>
            <person name="Smanski M.J."/>
            <person name="Chevrette M.G."/>
            <person name="De Carvalho L.P.S."/>
            <person name="Shen B."/>
        </authorList>
    </citation>
    <scope>NUCLEOTIDE SEQUENCE [LARGE SCALE GENOMIC DNA]</scope>
    <source>
        <strain evidence="2 3">NPDC048946</strain>
    </source>
</reference>
<dbReference type="InterPro" id="IPR009081">
    <property type="entry name" value="PP-bd_ACP"/>
</dbReference>
<name>A0ABV3DPQ2_9ACTN</name>
<dbReference type="Pfam" id="PF00550">
    <property type="entry name" value="PP-binding"/>
    <property type="match status" value="1"/>
</dbReference>
<dbReference type="EMBL" id="JBEZFP010000098">
    <property type="protein sequence ID" value="MEU8137732.1"/>
    <property type="molecule type" value="Genomic_DNA"/>
</dbReference>
<comment type="caution">
    <text evidence="2">The sequence shown here is derived from an EMBL/GenBank/DDBJ whole genome shotgun (WGS) entry which is preliminary data.</text>
</comment>
<evidence type="ECO:0000259" key="1">
    <source>
        <dbReference type="PROSITE" id="PS50075"/>
    </source>
</evidence>
<dbReference type="RefSeq" id="WP_358360053.1">
    <property type="nucleotide sequence ID" value="NZ_JBEZFP010000098.1"/>
</dbReference>
<gene>
    <name evidence="2" type="ORF">AB0C36_29985</name>
</gene>
<dbReference type="Proteomes" id="UP001551482">
    <property type="component" value="Unassembled WGS sequence"/>
</dbReference>